<evidence type="ECO:0000259" key="2">
    <source>
        <dbReference type="Pfam" id="PF13568"/>
    </source>
</evidence>
<feature type="chain" id="PRO_5045529163" evidence="1">
    <location>
        <begin position="20"/>
        <end position="175"/>
    </location>
</feature>
<dbReference type="Pfam" id="PF13568">
    <property type="entry name" value="OMP_b-brl_2"/>
    <property type="match status" value="1"/>
</dbReference>
<evidence type="ECO:0000313" key="3">
    <source>
        <dbReference type="EMBL" id="MDU8886962.1"/>
    </source>
</evidence>
<name>A0ABU3U9D1_9FLAO</name>
<feature type="domain" description="Outer membrane protein beta-barrel" evidence="2">
    <location>
        <begin position="18"/>
        <end position="155"/>
    </location>
</feature>
<comment type="caution">
    <text evidence="3">The sequence shown here is derived from an EMBL/GenBank/DDBJ whole genome shotgun (WGS) entry which is preliminary data.</text>
</comment>
<dbReference type="RefSeq" id="WP_316663059.1">
    <property type="nucleotide sequence ID" value="NZ_JAWHTF010000007.1"/>
</dbReference>
<dbReference type="EMBL" id="JAWHTF010000007">
    <property type="protein sequence ID" value="MDU8886962.1"/>
    <property type="molecule type" value="Genomic_DNA"/>
</dbReference>
<keyword evidence="1" id="KW-0732">Signal</keyword>
<dbReference type="Gene3D" id="2.40.160.20">
    <property type="match status" value="1"/>
</dbReference>
<feature type="signal peptide" evidence="1">
    <location>
        <begin position="1"/>
        <end position="19"/>
    </location>
</feature>
<protein>
    <submittedName>
        <fullName evidence="3">Porin family protein</fullName>
    </submittedName>
</protein>
<dbReference type="SUPFAM" id="SSF56925">
    <property type="entry name" value="OMPA-like"/>
    <property type="match status" value="1"/>
</dbReference>
<evidence type="ECO:0000313" key="4">
    <source>
        <dbReference type="Proteomes" id="UP001268651"/>
    </source>
</evidence>
<reference evidence="3 4" key="1">
    <citation type="submission" date="2023-10" db="EMBL/GenBank/DDBJ databases">
        <title>Marimonas sp. nov. isolated from tidal mud flat.</title>
        <authorList>
            <person name="Jaincy N.J."/>
            <person name="Srinivasan S."/>
            <person name="Lee S.-S."/>
        </authorList>
    </citation>
    <scope>NUCLEOTIDE SEQUENCE [LARGE SCALE GENOMIC DNA]</scope>
    <source>
        <strain evidence="3 4">MJ-SS3</strain>
    </source>
</reference>
<keyword evidence="4" id="KW-1185">Reference proteome</keyword>
<sequence length="175" mass="19623">MKKIIFLTVLLCVSFYGFSQDAKYGVRAGYNISNLDFDGTPINENKHRNGFMIGFFGEYSLSKTISLAPELQFSAEGAKREAFKLDYIQLPLLFKFRISEKFALAAGPQAGVKVHKTDDGIKNFAYSGVAGVEFKISHQFFADARYTYGFSNIFEDYIPAEAINTNIQLGLGFKF</sequence>
<dbReference type="InterPro" id="IPR011250">
    <property type="entry name" value="OMP/PagP_B-barrel"/>
</dbReference>
<evidence type="ECO:0000256" key="1">
    <source>
        <dbReference type="SAM" id="SignalP"/>
    </source>
</evidence>
<accession>A0ABU3U9D1</accession>
<gene>
    <name evidence="3" type="ORF">RXV94_12385</name>
</gene>
<proteinExistence type="predicted"/>
<dbReference type="InterPro" id="IPR025665">
    <property type="entry name" value="Beta-barrel_OMP_2"/>
</dbReference>
<dbReference type="Proteomes" id="UP001268651">
    <property type="component" value="Unassembled WGS sequence"/>
</dbReference>
<organism evidence="3 4">
    <name type="scientific">Gilvirhabdus luticola</name>
    <dbReference type="NCBI Taxonomy" id="3079858"/>
    <lineage>
        <taxon>Bacteria</taxon>
        <taxon>Pseudomonadati</taxon>
        <taxon>Bacteroidota</taxon>
        <taxon>Flavobacteriia</taxon>
        <taxon>Flavobacteriales</taxon>
        <taxon>Flavobacteriaceae</taxon>
        <taxon>Gilvirhabdus</taxon>
    </lineage>
</organism>